<evidence type="ECO:0000313" key="10">
    <source>
        <dbReference type="WBParaSite" id="SBAD_0000875501-mRNA-1"/>
    </source>
</evidence>
<evidence type="ECO:0000313" key="8">
    <source>
        <dbReference type="EMBL" id="VDP17170.1"/>
    </source>
</evidence>
<dbReference type="InterPro" id="IPR025609">
    <property type="entry name" value="Lsm14-like_N"/>
</dbReference>
<dbReference type="EMBL" id="UZAM01011599">
    <property type="protein sequence ID" value="VDP17170.1"/>
    <property type="molecule type" value="Genomic_DNA"/>
</dbReference>
<dbReference type="PROSITE" id="PS51513">
    <property type="entry name" value="FFD"/>
    <property type="match status" value="1"/>
</dbReference>
<sequence>MSSTPYIGSKISLISKSEIRYEGILYMVDPKESTIALAKVRSFGTEDRQADYVVPARNEVYEYIIFKGSDIKDLIVRDSPQPVPHLYSGLPYDPAIISVSKQPQPGTGPFSQVENVQQNFATGQQASRSETPLQPRISSPTVEVSVQTCQSRAPGSGRQGRAVPSNYQASRRGGGMNMVAAQRGNGNNMRPFMRVPPSPVMYKDRIRHNQNYMMGYRSNFAYEAPNQGYYNQRGGNYMCRNHYGGQRMRNQYPHENGPKVHYDSDYDFEQANKEFEETLNNLKEEFAKTKIGKLVEWTFDIIAPQLNSICYLDDGKTEKEEKKNDDSGTETQVGESEEHEEEKAFYNKEKSFFDNISCETLEKNTGKGSRSNWKKEREVNQQTFGTAALRSFQQRRSNMRMPISGSNYRRGGYYNRYNPRFRLVRCV</sequence>
<evidence type="ECO:0000313" key="9">
    <source>
        <dbReference type="Proteomes" id="UP000270296"/>
    </source>
</evidence>
<keyword evidence="9" id="KW-1185">Reference proteome</keyword>
<dbReference type="OrthoDB" id="21539at2759"/>
<evidence type="ECO:0000259" key="6">
    <source>
        <dbReference type="PROSITE" id="PS51536"/>
    </source>
</evidence>
<dbReference type="PANTHER" id="PTHR13586:SF0">
    <property type="entry name" value="TRAILER HITCH, ISOFORM H"/>
    <property type="match status" value="1"/>
</dbReference>
<feature type="domain" description="TFG box profile" evidence="6">
    <location>
        <begin position="368"/>
        <end position="388"/>
    </location>
</feature>
<dbReference type="SMART" id="SM01199">
    <property type="entry name" value="FDF"/>
    <property type="match status" value="1"/>
</dbReference>
<evidence type="ECO:0000259" key="5">
    <source>
        <dbReference type="PROSITE" id="PS51513"/>
    </source>
</evidence>
<dbReference type="GO" id="GO:0003723">
    <property type="term" value="F:RNA binding"/>
    <property type="evidence" value="ECO:0007669"/>
    <property type="project" value="InterPro"/>
</dbReference>
<feature type="short sequence motif" description="FFD box" evidence="2">
    <location>
        <begin position="344"/>
        <end position="360"/>
    </location>
</feature>
<dbReference type="Pfam" id="PF12701">
    <property type="entry name" value="LSM14"/>
    <property type="match status" value="1"/>
</dbReference>
<dbReference type="PROSITE" id="PS52002">
    <property type="entry name" value="SM"/>
    <property type="match status" value="1"/>
</dbReference>
<proteinExistence type="inferred from homology"/>
<feature type="short sequence motif" description="TFG box" evidence="3">
    <location>
        <begin position="368"/>
        <end position="388"/>
    </location>
</feature>
<protein>
    <submittedName>
        <fullName evidence="10">LSM14 domain-containing protein</fullName>
    </submittedName>
</protein>
<organism evidence="10">
    <name type="scientific">Soboliphyme baturini</name>
    <dbReference type="NCBI Taxonomy" id="241478"/>
    <lineage>
        <taxon>Eukaryota</taxon>
        <taxon>Metazoa</taxon>
        <taxon>Ecdysozoa</taxon>
        <taxon>Nematoda</taxon>
        <taxon>Enoplea</taxon>
        <taxon>Dorylaimia</taxon>
        <taxon>Dioctophymatida</taxon>
        <taxon>Dioctophymatoidea</taxon>
        <taxon>Soboliphymatidae</taxon>
        <taxon>Soboliphyme</taxon>
    </lineage>
</organism>
<dbReference type="CDD" id="cd01736">
    <property type="entry name" value="LSm14_N"/>
    <property type="match status" value="1"/>
</dbReference>
<evidence type="ECO:0000256" key="3">
    <source>
        <dbReference type="PROSITE-ProRule" id="PRU00869"/>
    </source>
</evidence>
<dbReference type="InterPro" id="IPR019050">
    <property type="entry name" value="FDF_dom"/>
</dbReference>
<feature type="compositionally biased region" description="Polar residues" evidence="4">
    <location>
        <begin position="122"/>
        <end position="153"/>
    </location>
</feature>
<accession>A0A183IXU7</accession>
<evidence type="ECO:0000256" key="2">
    <source>
        <dbReference type="PROSITE-ProRule" id="PRU00846"/>
    </source>
</evidence>
<reference evidence="10" key="1">
    <citation type="submission" date="2016-06" db="UniProtKB">
        <authorList>
            <consortium name="WormBaseParasite"/>
        </authorList>
    </citation>
    <scope>IDENTIFICATION</scope>
</reference>
<dbReference type="InterPro" id="IPR010920">
    <property type="entry name" value="LSM_dom_sf"/>
</dbReference>
<feature type="domain" description="Sm" evidence="7">
    <location>
        <begin position="1"/>
        <end position="80"/>
    </location>
</feature>
<feature type="region of interest" description="Disordered" evidence="4">
    <location>
        <begin position="317"/>
        <end position="341"/>
    </location>
</feature>
<dbReference type="InterPro" id="IPR025768">
    <property type="entry name" value="TFG_box"/>
</dbReference>
<name>A0A183IXU7_9BILA</name>
<dbReference type="Proteomes" id="UP000270296">
    <property type="component" value="Unassembled WGS sequence"/>
</dbReference>
<evidence type="ECO:0000259" key="7">
    <source>
        <dbReference type="PROSITE" id="PS52002"/>
    </source>
</evidence>
<feature type="domain" description="FFD box profile" evidence="5">
    <location>
        <begin position="344"/>
        <end position="360"/>
    </location>
</feature>
<evidence type="ECO:0000256" key="1">
    <source>
        <dbReference type="ARBA" id="ARBA00010415"/>
    </source>
</evidence>
<dbReference type="Gene3D" id="2.30.30.100">
    <property type="match status" value="1"/>
</dbReference>
<evidence type="ECO:0000256" key="4">
    <source>
        <dbReference type="SAM" id="MobiDB-lite"/>
    </source>
</evidence>
<gene>
    <name evidence="8" type="ORF">SBAD_LOCUS8445</name>
</gene>
<dbReference type="SUPFAM" id="SSF50182">
    <property type="entry name" value="Sm-like ribonucleoproteins"/>
    <property type="match status" value="1"/>
</dbReference>
<dbReference type="SMART" id="SM01271">
    <property type="entry name" value="LSM14"/>
    <property type="match status" value="1"/>
</dbReference>
<dbReference type="InterPro" id="IPR025761">
    <property type="entry name" value="FFD_box"/>
</dbReference>
<feature type="compositionally biased region" description="Basic and acidic residues" evidence="4">
    <location>
        <begin position="317"/>
        <end position="326"/>
    </location>
</feature>
<dbReference type="PROSITE" id="PS51536">
    <property type="entry name" value="TFG"/>
    <property type="match status" value="1"/>
</dbReference>
<comment type="similarity">
    <text evidence="1">Belongs to the LSM14 family.</text>
</comment>
<feature type="region of interest" description="Disordered" evidence="4">
    <location>
        <begin position="122"/>
        <end position="173"/>
    </location>
</feature>
<dbReference type="Pfam" id="PF09532">
    <property type="entry name" value="FDF"/>
    <property type="match status" value="1"/>
</dbReference>
<dbReference type="WBParaSite" id="SBAD_0000875501-mRNA-1">
    <property type="protein sequence ID" value="SBAD_0000875501-mRNA-1"/>
    <property type="gene ID" value="SBAD_0000875501"/>
</dbReference>
<dbReference type="AlphaFoldDB" id="A0A183IXU7"/>
<reference evidence="8 9" key="2">
    <citation type="submission" date="2018-11" db="EMBL/GenBank/DDBJ databases">
        <authorList>
            <consortium name="Pathogen Informatics"/>
        </authorList>
    </citation>
    <scope>NUCLEOTIDE SEQUENCE [LARGE SCALE GENOMIC DNA]</scope>
</reference>
<dbReference type="InterPro" id="IPR047575">
    <property type="entry name" value="Sm"/>
</dbReference>
<dbReference type="PANTHER" id="PTHR13586">
    <property type="entry name" value="SCD6 PROTEIN-RELATED"/>
    <property type="match status" value="1"/>
</dbReference>